<feature type="transmembrane region" description="Helical" evidence="1">
    <location>
        <begin position="166"/>
        <end position="199"/>
    </location>
</feature>
<feature type="transmembrane region" description="Helical" evidence="1">
    <location>
        <begin position="331"/>
        <end position="354"/>
    </location>
</feature>
<keyword evidence="1" id="KW-0472">Membrane</keyword>
<feature type="transmembrane region" description="Helical" evidence="1">
    <location>
        <begin position="261"/>
        <end position="283"/>
    </location>
</feature>
<evidence type="ECO:0000256" key="1">
    <source>
        <dbReference type="SAM" id="Phobius"/>
    </source>
</evidence>
<accession>A0A0G0BJ73</accession>
<feature type="transmembrane region" description="Helical" evidence="1">
    <location>
        <begin position="211"/>
        <end position="241"/>
    </location>
</feature>
<feature type="transmembrane region" description="Helical" evidence="1">
    <location>
        <begin position="142"/>
        <end position="160"/>
    </location>
</feature>
<comment type="caution">
    <text evidence="2">The sequence shown here is derived from an EMBL/GenBank/DDBJ whole genome shotgun (WGS) entry which is preliminary data.</text>
</comment>
<sequence>MNLITFLNQRKNILILTVIALFLASIQLYSFSVTSFPLTGDDTIIHYEYIKEIVALGRIDMQGFYPFLMHIIVAFLYQITNIPIEYLLFGTTVFVVSLLPFSFYYLAKVLTKNEKVSLLIAIITPLACVFGLSPYRWGGYPFLWGLTFLWFYLGFTISSLESKKIIKILISVILAVGLFLIHSPELVTSALFLTIYFIVNWKKSIKDINLYLWIILNLSVFTLIYYLIHTIFPVTVGFWGLSYLPTSFFKWLQDFILMGPGYLVSSVNLTLLVFCIWGILTRLHRKNLESSDKITFTFLVLLLLIYLDISTLHLFHFLYKFTFPWADQFRFFEFFTFPIAYFASFGLQSFITWYRNSDRHLQKSMWLYLTIVFVLVPIILFSIVLKTNVIKNSPTKEVVESIKWIDNNLEEGLILNDICWGYSAGQKVYRAVDSASWINVLTKSKVTFPYIETASNEKMQKRLYVLENIQSIKQDKLVQQYIQEENLQYVYWSENVRQNHHHEYLNMNFLKQKDIFSQIYSSSAQCNEEVFENCVYIFQINSDF</sequence>
<dbReference type="Proteomes" id="UP000034581">
    <property type="component" value="Unassembled WGS sequence"/>
</dbReference>
<feature type="transmembrane region" description="Helical" evidence="1">
    <location>
        <begin position="12"/>
        <end position="31"/>
    </location>
</feature>
<evidence type="ECO:0000313" key="3">
    <source>
        <dbReference type="Proteomes" id="UP000034581"/>
    </source>
</evidence>
<dbReference type="Pfam" id="PF20176">
    <property type="entry name" value="DUF6541"/>
    <property type="match status" value="1"/>
</dbReference>
<keyword evidence="1" id="KW-1133">Transmembrane helix</keyword>
<feature type="transmembrane region" description="Helical" evidence="1">
    <location>
        <begin position="86"/>
        <end position="106"/>
    </location>
</feature>
<reference evidence="2 3" key="1">
    <citation type="journal article" date="2015" name="Nature">
        <title>rRNA introns, odd ribosomes, and small enigmatic genomes across a large radiation of phyla.</title>
        <authorList>
            <person name="Brown C.T."/>
            <person name="Hug L.A."/>
            <person name="Thomas B.C."/>
            <person name="Sharon I."/>
            <person name="Castelle C.J."/>
            <person name="Singh A."/>
            <person name="Wilkins M.J."/>
            <person name="Williams K.H."/>
            <person name="Banfield J.F."/>
        </authorList>
    </citation>
    <scope>NUCLEOTIDE SEQUENCE [LARGE SCALE GENOMIC DNA]</scope>
</reference>
<dbReference type="EMBL" id="LBQB01000005">
    <property type="protein sequence ID" value="KKP69544.1"/>
    <property type="molecule type" value="Genomic_DNA"/>
</dbReference>
<feature type="transmembrane region" description="Helical" evidence="1">
    <location>
        <begin position="63"/>
        <end position="79"/>
    </location>
</feature>
<organism evidence="2 3">
    <name type="scientific">candidate division CPR3 bacterium GW2011_GWF2_35_18</name>
    <dbReference type="NCBI Taxonomy" id="1618350"/>
    <lineage>
        <taxon>Bacteria</taxon>
        <taxon>Bacteria division CPR3</taxon>
    </lineage>
</organism>
<dbReference type="STRING" id="1618350.UR67_C0005G0033"/>
<protein>
    <recommendedName>
        <fullName evidence="4">Glycosyltransferase RgtA/B/C/D-like domain-containing protein</fullName>
    </recommendedName>
</protein>
<dbReference type="InterPro" id="IPR046671">
    <property type="entry name" value="DUF6541"/>
</dbReference>
<evidence type="ECO:0000313" key="2">
    <source>
        <dbReference type="EMBL" id="KKP69544.1"/>
    </source>
</evidence>
<feature type="transmembrane region" description="Helical" evidence="1">
    <location>
        <begin position="118"/>
        <end position="135"/>
    </location>
</feature>
<name>A0A0G0BJ73_UNCC3</name>
<keyword evidence="1" id="KW-0812">Transmembrane</keyword>
<feature type="transmembrane region" description="Helical" evidence="1">
    <location>
        <begin position="295"/>
        <end position="319"/>
    </location>
</feature>
<dbReference type="AlphaFoldDB" id="A0A0G0BJ73"/>
<gene>
    <name evidence="2" type="ORF">UR67_C0005G0033</name>
</gene>
<proteinExistence type="predicted"/>
<feature type="transmembrane region" description="Helical" evidence="1">
    <location>
        <begin position="366"/>
        <end position="385"/>
    </location>
</feature>
<evidence type="ECO:0008006" key="4">
    <source>
        <dbReference type="Google" id="ProtNLM"/>
    </source>
</evidence>